<accession>A0A7X0HM30</accession>
<protein>
    <submittedName>
        <fullName evidence="1">Uncharacterized protein</fullName>
    </submittedName>
</protein>
<sequence length="134" mass="14687">MTDLYADGAAEANRTRAHWAVTALKAFGSETGQNYLDGTLDVDGDILGELGGDLLADLLHLARLNGCAPEIIISAGLMHFAAELDEERAEEIEPYLEMAQAGGVELSPDDFKWNEDRPTIEGREPAEWLDHMME</sequence>
<dbReference type="RefSeq" id="WP_185036521.1">
    <property type="nucleotide sequence ID" value="NZ_BNBN01000019.1"/>
</dbReference>
<gene>
    <name evidence="1" type="ORF">HNQ79_006564</name>
</gene>
<proteinExistence type="predicted"/>
<dbReference type="Proteomes" id="UP000540423">
    <property type="component" value="Unassembled WGS sequence"/>
</dbReference>
<reference evidence="1 2" key="1">
    <citation type="submission" date="2020-08" db="EMBL/GenBank/DDBJ databases">
        <title>Genomic Encyclopedia of Type Strains, Phase IV (KMG-IV): sequencing the most valuable type-strain genomes for metagenomic binning, comparative biology and taxonomic classification.</title>
        <authorList>
            <person name="Goeker M."/>
        </authorList>
    </citation>
    <scope>NUCLEOTIDE SEQUENCE [LARGE SCALE GENOMIC DNA]</scope>
    <source>
        <strain evidence="1 2">DSM 40141</strain>
    </source>
</reference>
<name>A0A7X0HM30_9ACTN</name>
<evidence type="ECO:0000313" key="1">
    <source>
        <dbReference type="EMBL" id="MBB6440051.1"/>
    </source>
</evidence>
<keyword evidence="2" id="KW-1185">Reference proteome</keyword>
<dbReference type="AlphaFoldDB" id="A0A7X0HM30"/>
<comment type="caution">
    <text evidence="1">The sequence shown here is derived from an EMBL/GenBank/DDBJ whole genome shotgun (WGS) entry which is preliminary data.</text>
</comment>
<dbReference type="EMBL" id="JACHEM010000036">
    <property type="protein sequence ID" value="MBB6440051.1"/>
    <property type="molecule type" value="Genomic_DNA"/>
</dbReference>
<organism evidence="1 2">
    <name type="scientific">Streptomyces candidus</name>
    <dbReference type="NCBI Taxonomy" id="67283"/>
    <lineage>
        <taxon>Bacteria</taxon>
        <taxon>Bacillati</taxon>
        <taxon>Actinomycetota</taxon>
        <taxon>Actinomycetes</taxon>
        <taxon>Kitasatosporales</taxon>
        <taxon>Streptomycetaceae</taxon>
        <taxon>Streptomyces</taxon>
    </lineage>
</organism>
<evidence type="ECO:0000313" key="2">
    <source>
        <dbReference type="Proteomes" id="UP000540423"/>
    </source>
</evidence>